<dbReference type="InterPro" id="IPR019230">
    <property type="entry name" value="RNA_MeTrfase_C_dom"/>
</dbReference>
<dbReference type="Pfam" id="PF09936">
    <property type="entry name" value="Methyltrn_RNA_4"/>
    <property type="match status" value="1"/>
</dbReference>
<dbReference type="STRING" id="157687.HMPREF3180_01232"/>
<feature type="domain" description="tRNA (guanine-N(1)-)-methyltransferase C-terminal" evidence="1">
    <location>
        <begin position="27"/>
        <end position="208"/>
    </location>
</feature>
<dbReference type="CDD" id="cd18085">
    <property type="entry name" value="TM1570-like"/>
    <property type="match status" value="1"/>
</dbReference>
<dbReference type="InterPro" id="IPR029026">
    <property type="entry name" value="tRNA_m1G_MTases_N"/>
</dbReference>
<accession>A0A134AAU1</accession>
<keyword evidence="3" id="KW-1185">Reference proteome</keyword>
<evidence type="ECO:0000313" key="2">
    <source>
        <dbReference type="EMBL" id="KXB64853.1"/>
    </source>
</evidence>
<dbReference type="AlphaFoldDB" id="A0A134AAU1"/>
<evidence type="ECO:0000313" key="3">
    <source>
        <dbReference type="Proteomes" id="UP000070483"/>
    </source>
</evidence>
<comment type="caution">
    <text evidence="2">The sequence shown here is derived from an EMBL/GenBank/DDBJ whole genome shotgun (WGS) entry which is preliminary data.</text>
</comment>
<evidence type="ECO:0000259" key="1">
    <source>
        <dbReference type="Pfam" id="PF09936"/>
    </source>
</evidence>
<gene>
    <name evidence="2" type="ORF">HMPREF3180_01232</name>
</gene>
<dbReference type="Gene3D" id="3.40.1280.10">
    <property type="match status" value="1"/>
</dbReference>
<proteinExistence type="predicted"/>
<reference evidence="3" key="1">
    <citation type="submission" date="2016-01" db="EMBL/GenBank/DDBJ databases">
        <authorList>
            <person name="Mitreva M."/>
            <person name="Pepin K.H."/>
            <person name="Mihindukulasuriya K.A."/>
            <person name="Fulton R."/>
            <person name="Fronick C."/>
            <person name="O'Laughlin M."/>
            <person name="Miner T."/>
            <person name="Herter B."/>
            <person name="Rosa B.A."/>
            <person name="Cordes M."/>
            <person name="Tomlinson C."/>
            <person name="Wollam A."/>
            <person name="Palsikar V.B."/>
            <person name="Mardis E.R."/>
            <person name="Wilson R.K."/>
        </authorList>
    </citation>
    <scope>NUCLEOTIDE SEQUENCE [LARGE SCALE GENOMIC DNA]</scope>
    <source>
        <strain evidence="3">KA00185</strain>
    </source>
</reference>
<sequence>MRKYVVIDKYEINKKLKMRKEQKMRNNIYVGLVHYPVYNKNNAVVATSVTNFDIHDISRTCRTYDIKKYFIITPVDAQKELTGRIIGYWTEGNGIEFNKNRNEAFENTELEDSVQSSIKTIEKIEGKKPKIITTSAKIFPNTVGYADLGKEIIEDDTPYLILFGTGWGLTSEIMDLSYKILEPIRGKTQYNHLCVRSAVSIVLDRLLGEN</sequence>
<organism evidence="2 3">
    <name type="scientific">Leptotrichia wadei</name>
    <dbReference type="NCBI Taxonomy" id="157687"/>
    <lineage>
        <taxon>Bacteria</taxon>
        <taxon>Fusobacteriati</taxon>
        <taxon>Fusobacteriota</taxon>
        <taxon>Fusobacteriia</taxon>
        <taxon>Fusobacteriales</taxon>
        <taxon>Leptotrichiaceae</taxon>
        <taxon>Leptotrichia</taxon>
    </lineage>
</organism>
<name>A0A134AAU1_9FUSO</name>
<protein>
    <recommendedName>
        <fullName evidence="1">tRNA (guanine-N(1)-)-methyltransferase C-terminal domain-containing protein</fullName>
    </recommendedName>
</protein>
<dbReference type="Proteomes" id="UP000070483">
    <property type="component" value="Unassembled WGS sequence"/>
</dbReference>
<dbReference type="PATRIC" id="fig|157687.3.peg.1227"/>
<dbReference type="EMBL" id="LSDD01000094">
    <property type="protein sequence ID" value="KXB64853.1"/>
    <property type="molecule type" value="Genomic_DNA"/>
</dbReference>